<dbReference type="RefSeq" id="WP_039721232.1">
    <property type="nucleotide sequence ID" value="NZ_CP037899.1"/>
</dbReference>
<evidence type="ECO:0000313" key="7">
    <source>
        <dbReference type="Proteomes" id="UP000315925"/>
    </source>
</evidence>
<accession>A0A0C1USN0</accession>
<evidence type="ECO:0000313" key="6">
    <source>
        <dbReference type="Proteomes" id="UP000031594"/>
    </source>
</evidence>
<evidence type="ECO:0000313" key="5">
    <source>
        <dbReference type="EMBL" id="QDQ41819.1"/>
    </source>
</evidence>
<dbReference type="EMBL" id="JQNX01000003">
    <property type="protein sequence ID" value="KIE58778.1"/>
    <property type="molecule type" value="Genomic_DNA"/>
</dbReference>
<dbReference type="AlphaFoldDB" id="A0A0C1USN0"/>
<dbReference type="EMBL" id="CP037899">
    <property type="protein sequence ID" value="QDQ41819.1"/>
    <property type="molecule type" value="Genomic_DNA"/>
</dbReference>
<dbReference type="Proteomes" id="UP000315925">
    <property type="component" value="Chromosome"/>
</dbReference>
<keyword evidence="6" id="KW-1185">Reference proteome</keyword>
<feature type="transmembrane region" description="Helical" evidence="1">
    <location>
        <begin position="467"/>
        <end position="488"/>
    </location>
</feature>
<feature type="transmembrane region" description="Helical" evidence="1">
    <location>
        <begin position="20"/>
        <end position="37"/>
    </location>
</feature>
<evidence type="ECO:0000256" key="1">
    <source>
        <dbReference type="SAM" id="Phobius"/>
    </source>
</evidence>
<sequence>MKGVTVSHPLRFQLRINNILTILLMFAIVWIVNYLGYKYYYRKDFSKGGMYTLSSKTINVLKSLPEPVKIIVCLTNSKLQSDIDNLLKEYKYYGGNKIIIEHIDPALNLERAEALAKRLKFDLQENVIIFEYKNFHKFVNDNQLVEYDNSVAMFGQSPSIKAFKGEQQFTAAILSVVEGKPSKVYFLTGHGERNIDNYNQPGGYGIIATQIRKENMEPLTLNLLESGAVPEDAAVVVVAGPKNPLSPSEIQAITHYLDSKGKLIVLEGSNSNSGLEPLLSKYGIIFQNDKVVAIGRLVGGLGGEMLIDKAAGTHFADHPAVKPMIGYTLQLPDCRSIALSTDSSNPNVKKVTALVKTPEGFWGEVNWKEEERPKYDPGVDIPGPLILAAVYDGGEVPGKEGIHVFGTRIAAVGSSSFLANQNIKPDGVDFFINLLNWMLQKEMALGIAPKSVQEFGLSIPASQRQTVAMICLVTIPFAFLVLGVGMYFSRRR</sequence>
<dbReference type="InterPro" id="IPR055396">
    <property type="entry name" value="DUF7088"/>
</dbReference>
<dbReference type="InterPro" id="IPR019196">
    <property type="entry name" value="ABC_transp_unknown"/>
</dbReference>
<gene>
    <name evidence="4" type="ORF">A946_04995</name>
    <name evidence="5" type="ORF">kam1_571</name>
</gene>
<dbReference type="Pfam" id="PF23357">
    <property type="entry name" value="DUF7088"/>
    <property type="match status" value="1"/>
</dbReference>
<keyword evidence="1" id="KW-0472">Membrane</keyword>
<keyword evidence="1" id="KW-0812">Transmembrane</keyword>
<feature type="domain" description="ABC-type uncharacterised transport system" evidence="2">
    <location>
        <begin position="183"/>
        <end position="293"/>
    </location>
</feature>
<reference evidence="7" key="3">
    <citation type="submission" date="2019-03" db="EMBL/GenBank/DDBJ databases">
        <title>Complete genome of Methylacidiphilum kamchatkense Kam1.</title>
        <authorList>
            <person name="Kruse T."/>
            <person name="Murarilal Ratnadevi C."/>
            <person name="Erikstad H.-A."/>
            <person name="Birkeland N.-K."/>
        </authorList>
    </citation>
    <scope>NUCLEOTIDE SEQUENCE [LARGE SCALE GENOMIC DNA]</scope>
    <source>
        <strain evidence="7">kam1</strain>
    </source>
</reference>
<evidence type="ECO:0000313" key="4">
    <source>
        <dbReference type="EMBL" id="KIE58778.1"/>
    </source>
</evidence>
<dbReference type="Proteomes" id="UP000031594">
    <property type="component" value="Unassembled WGS sequence"/>
</dbReference>
<dbReference type="Pfam" id="PF09822">
    <property type="entry name" value="ABC_transp_aux"/>
    <property type="match status" value="1"/>
</dbReference>
<reference evidence="5" key="2">
    <citation type="journal article" date="2019" name="BMC Genomics">
        <title>Complete genome sequence analysis of the thermoacidophilic verrucomicrobial methanotroph 'Candidatus Methylacidiphilum kamchatkense' strain Kam1 and comparison with its closest relatives.</title>
        <authorList>
            <person name="Kruse T."/>
            <person name="Ratnadevi C.M."/>
            <person name="Erikstad H.A."/>
            <person name="Birkeland N.K."/>
        </authorList>
    </citation>
    <scope>NUCLEOTIDE SEQUENCE</scope>
    <source>
        <strain evidence="5">Kam1</strain>
    </source>
</reference>
<protein>
    <submittedName>
        <fullName evidence="4">ABC transporter</fullName>
    </submittedName>
    <submittedName>
        <fullName evidence="5">ABC-type uncharacterized transport system involved in gliding motility auxiliary subunit</fullName>
    </submittedName>
</protein>
<feature type="domain" description="DUF7088" evidence="3">
    <location>
        <begin position="49"/>
        <end position="119"/>
    </location>
</feature>
<evidence type="ECO:0000259" key="2">
    <source>
        <dbReference type="Pfam" id="PF09822"/>
    </source>
</evidence>
<proteinExistence type="predicted"/>
<evidence type="ECO:0000259" key="3">
    <source>
        <dbReference type="Pfam" id="PF23357"/>
    </source>
</evidence>
<dbReference type="OrthoDB" id="176999at2"/>
<name>A0A0C1USN0_9BACT</name>
<dbReference type="KEGG" id="mkc:kam1_571"/>
<dbReference type="STRING" id="1202785.A946_04995"/>
<organism evidence="5 7">
    <name type="scientific">Methylacidiphilum kamchatkense Kam1</name>
    <dbReference type="NCBI Taxonomy" id="1202785"/>
    <lineage>
        <taxon>Bacteria</taxon>
        <taxon>Pseudomonadati</taxon>
        <taxon>Verrucomicrobiota</taxon>
        <taxon>Methylacidiphilae</taxon>
        <taxon>Methylacidiphilales</taxon>
        <taxon>Methylacidiphilaceae</taxon>
        <taxon>Methylacidiphilum (ex Ratnadevi et al. 2023)</taxon>
    </lineage>
</organism>
<reference evidence="4 6" key="1">
    <citation type="submission" date="2014-08" db="EMBL/GenBank/DDBJ databases">
        <title>Methylacidiphilum kamchatkense strain Kam1 draft genome sequence.</title>
        <authorList>
            <person name="Birkeland N.-K."/>
            <person name="Erikstad H.A."/>
        </authorList>
    </citation>
    <scope>NUCLEOTIDE SEQUENCE [LARGE SCALE GENOMIC DNA]</scope>
    <source>
        <strain evidence="4 6">Kam1</strain>
    </source>
</reference>
<keyword evidence="1" id="KW-1133">Transmembrane helix</keyword>